<dbReference type="FunFam" id="1.10.10.10:FF:000001">
    <property type="entry name" value="LysR family transcriptional regulator"/>
    <property type="match status" value="1"/>
</dbReference>
<keyword evidence="3 6" id="KW-0238">DNA-binding</keyword>
<reference evidence="6 7" key="1">
    <citation type="submission" date="2020-08" db="EMBL/GenBank/DDBJ databases">
        <title>Genomic Encyclopedia of Type Strains, Phase IV (KMG-IV): sequencing the most valuable type-strain genomes for metagenomic binning, comparative biology and taxonomic classification.</title>
        <authorList>
            <person name="Goeker M."/>
        </authorList>
    </citation>
    <scope>NUCLEOTIDE SEQUENCE [LARGE SCALE GENOMIC DNA]</scope>
    <source>
        <strain evidence="6 7">DSM 27165</strain>
    </source>
</reference>
<keyword evidence="7" id="KW-1185">Reference proteome</keyword>
<dbReference type="Gene3D" id="3.40.190.290">
    <property type="match status" value="1"/>
</dbReference>
<dbReference type="GO" id="GO:0003700">
    <property type="term" value="F:DNA-binding transcription factor activity"/>
    <property type="evidence" value="ECO:0007669"/>
    <property type="project" value="InterPro"/>
</dbReference>
<comment type="caution">
    <text evidence="6">The sequence shown here is derived from an EMBL/GenBank/DDBJ whole genome shotgun (WGS) entry which is preliminary data.</text>
</comment>
<dbReference type="Pfam" id="PF03466">
    <property type="entry name" value="LysR_substrate"/>
    <property type="match status" value="1"/>
</dbReference>
<accession>A0A840MHK8</accession>
<proteinExistence type="inferred from homology"/>
<evidence type="ECO:0000256" key="1">
    <source>
        <dbReference type="ARBA" id="ARBA00009437"/>
    </source>
</evidence>
<evidence type="ECO:0000256" key="4">
    <source>
        <dbReference type="ARBA" id="ARBA00023163"/>
    </source>
</evidence>
<name>A0A840MHK8_9PROT</name>
<dbReference type="InterPro" id="IPR036390">
    <property type="entry name" value="WH_DNA-bd_sf"/>
</dbReference>
<dbReference type="Gene3D" id="1.10.10.10">
    <property type="entry name" value="Winged helix-like DNA-binding domain superfamily/Winged helix DNA-binding domain"/>
    <property type="match status" value="1"/>
</dbReference>
<dbReference type="GO" id="GO:0000976">
    <property type="term" value="F:transcription cis-regulatory region binding"/>
    <property type="evidence" value="ECO:0007669"/>
    <property type="project" value="TreeGrafter"/>
</dbReference>
<dbReference type="InterPro" id="IPR036388">
    <property type="entry name" value="WH-like_DNA-bd_sf"/>
</dbReference>
<dbReference type="CDD" id="cd08442">
    <property type="entry name" value="PBP2_YofA_SoxR_like"/>
    <property type="match status" value="1"/>
</dbReference>
<dbReference type="Pfam" id="PF00126">
    <property type="entry name" value="HTH_1"/>
    <property type="match status" value="1"/>
</dbReference>
<gene>
    <name evidence="6" type="ORF">HNQ59_000267</name>
</gene>
<dbReference type="RefSeq" id="WP_184034079.1">
    <property type="nucleotide sequence ID" value="NZ_JACHHY010000001.1"/>
</dbReference>
<sequence length="313" mass="34380">MDIVSLKIFHAVAETGSVTRAAEQLHYVQSNVTARIKQLEASLGVRLFHRQPRQMQLTPSGEVLLRYAARIIRLMEEARSAVSDQGCPHGPLTLGTMETTAASRLPAILPRYHARYPDVELNLQTGTTGELVPAVLELKLTAALVAAPLSHPDLAQDVVFQEELVLVTSASCVTQPSPAQIGEMAIMVFRPGCMYRANLERWLAHVGAIPRRSMVFGSFDAIMGCVAAGMGMSMMPLSVVQQHRLYGAVRIHPMPKQFAHAPTLLIYRRDMALTSAMRAFRDLLLEHHEPLPMEPGSDGLADRHPIMHDSVSA</sequence>
<evidence type="ECO:0000256" key="3">
    <source>
        <dbReference type="ARBA" id="ARBA00023125"/>
    </source>
</evidence>
<organism evidence="6 7">
    <name type="scientific">Chitinivorax tropicus</name>
    <dbReference type="NCBI Taxonomy" id="714531"/>
    <lineage>
        <taxon>Bacteria</taxon>
        <taxon>Pseudomonadati</taxon>
        <taxon>Pseudomonadota</taxon>
        <taxon>Betaproteobacteria</taxon>
        <taxon>Chitinivorax</taxon>
    </lineage>
</organism>
<dbReference type="PROSITE" id="PS50931">
    <property type="entry name" value="HTH_LYSR"/>
    <property type="match status" value="1"/>
</dbReference>
<dbReference type="PANTHER" id="PTHR30126">
    <property type="entry name" value="HTH-TYPE TRANSCRIPTIONAL REGULATOR"/>
    <property type="match status" value="1"/>
</dbReference>
<keyword evidence="4" id="KW-0804">Transcription</keyword>
<dbReference type="InterPro" id="IPR005119">
    <property type="entry name" value="LysR_subst-bd"/>
</dbReference>
<evidence type="ECO:0000313" key="6">
    <source>
        <dbReference type="EMBL" id="MBB5017005.1"/>
    </source>
</evidence>
<evidence type="ECO:0000256" key="2">
    <source>
        <dbReference type="ARBA" id="ARBA00023015"/>
    </source>
</evidence>
<evidence type="ECO:0000259" key="5">
    <source>
        <dbReference type="PROSITE" id="PS50931"/>
    </source>
</evidence>
<comment type="similarity">
    <text evidence="1">Belongs to the LysR transcriptional regulatory family.</text>
</comment>
<dbReference type="Proteomes" id="UP000575898">
    <property type="component" value="Unassembled WGS sequence"/>
</dbReference>
<dbReference type="SUPFAM" id="SSF53850">
    <property type="entry name" value="Periplasmic binding protein-like II"/>
    <property type="match status" value="1"/>
</dbReference>
<dbReference type="PRINTS" id="PR00039">
    <property type="entry name" value="HTHLYSR"/>
</dbReference>
<evidence type="ECO:0000313" key="7">
    <source>
        <dbReference type="Proteomes" id="UP000575898"/>
    </source>
</evidence>
<dbReference type="AlphaFoldDB" id="A0A840MHK8"/>
<feature type="domain" description="HTH lysR-type" evidence="5">
    <location>
        <begin position="1"/>
        <end position="58"/>
    </location>
</feature>
<dbReference type="EMBL" id="JACHHY010000001">
    <property type="protein sequence ID" value="MBB5017005.1"/>
    <property type="molecule type" value="Genomic_DNA"/>
</dbReference>
<protein>
    <submittedName>
        <fullName evidence="6">DNA-binding transcriptional LysR family regulator</fullName>
    </submittedName>
</protein>
<keyword evidence="2" id="KW-0805">Transcription regulation</keyword>
<dbReference type="PANTHER" id="PTHR30126:SF40">
    <property type="entry name" value="HTH-TYPE TRANSCRIPTIONAL REGULATOR GLTR"/>
    <property type="match status" value="1"/>
</dbReference>
<dbReference type="InterPro" id="IPR000847">
    <property type="entry name" value="LysR_HTH_N"/>
</dbReference>
<dbReference type="SUPFAM" id="SSF46785">
    <property type="entry name" value="Winged helix' DNA-binding domain"/>
    <property type="match status" value="1"/>
</dbReference>